<evidence type="ECO:0000256" key="2">
    <source>
        <dbReference type="ARBA" id="ARBA00010617"/>
    </source>
</evidence>
<dbReference type="InterPro" id="IPR017972">
    <property type="entry name" value="Cyt_P450_CS"/>
</dbReference>
<keyword evidence="7 9" id="KW-0503">Monooxygenase</keyword>
<keyword evidence="12" id="KW-1185">Reference proteome</keyword>
<keyword evidence="10" id="KW-1133">Transmembrane helix</keyword>
<dbReference type="OrthoDB" id="1470350at2759"/>
<dbReference type="InterPro" id="IPR036396">
    <property type="entry name" value="Cyt_P450_sf"/>
</dbReference>
<dbReference type="Proteomes" id="UP000807025">
    <property type="component" value="Unassembled WGS sequence"/>
</dbReference>
<gene>
    <name evidence="11" type="ORF">BDN71DRAFT_1396507</name>
</gene>
<dbReference type="PANTHER" id="PTHR24287:SF1">
    <property type="entry name" value="P450, PUTATIVE (EUROFUNG)-RELATED"/>
    <property type="match status" value="1"/>
</dbReference>
<dbReference type="GO" id="GO:0020037">
    <property type="term" value="F:heme binding"/>
    <property type="evidence" value="ECO:0007669"/>
    <property type="project" value="InterPro"/>
</dbReference>
<evidence type="ECO:0000256" key="6">
    <source>
        <dbReference type="ARBA" id="ARBA00023004"/>
    </source>
</evidence>
<dbReference type="SUPFAM" id="SSF48264">
    <property type="entry name" value="Cytochrome P450"/>
    <property type="match status" value="1"/>
</dbReference>
<evidence type="ECO:0000256" key="10">
    <source>
        <dbReference type="SAM" id="Phobius"/>
    </source>
</evidence>
<dbReference type="Gene3D" id="1.10.630.10">
    <property type="entry name" value="Cytochrome P450"/>
    <property type="match status" value="1"/>
</dbReference>
<keyword evidence="5 9" id="KW-0560">Oxidoreductase</keyword>
<evidence type="ECO:0000256" key="4">
    <source>
        <dbReference type="ARBA" id="ARBA00022723"/>
    </source>
</evidence>
<feature type="transmembrane region" description="Helical" evidence="10">
    <location>
        <begin position="38"/>
        <end position="59"/>
    </location>
</feature>
<evidence type="ECO:0000313" key="11">
    <source>
        <dbReference type="EMBL" id="KAF9492609.1"/>
    </source>
</evidence>
<evidence type="ECO:0000256" key="5">
    <source>
        <dbReference type="ARBA" id="ARBA00023002"/>
    </source>
</evidence>
<keyword evidence="10" id="KW-0472">Membrane</keyword>
<dbReference type="PROSITE" id="PS00086">
    <property type="entry name" value="CYTOCHROME_P450"/>
    <property type="match status" value="1"/>
</dbReference>
<accession>A0A9P6DDA7</accession>
<evidence type="ECO:0000313" key="12">
    <source>
        <dbReference type="Proteomes" id="UP000807025"/>
    </source>
</evidence>
<dbReference type="InterPro" id="IPR001128">
    <property type="entry name" value="Cyt_P450"/>
</dbReference>
<dbReference type="PANTHER" id="PTHR24287">
    <property type="entry name" value="P450, PUTATIVE (EUROFUNG)-RELATED"/>
    <property type="match status" value="1"/>
</dbReference>
<protein>
    <submittedName>
        <fullName evidence="11">Cytochrome P450 monooxygenase pc-2</fullName>
    </submittedName>
</protein>
<keyword evidence="10" id="KW-0812">Transmembrane</keyword>
<name>A0A9P6DDA7_PLEER</name>
<evidence type="ECO:0000256" key="7">
    <source>
        <dbReference type="ARBA" id="ARBA00023033"/>
    </source>
</evidence>
<comment type="cofactor">
    <cofactor evidence="1 8">
        <name>heme</name>
        <dbReference type="ChEBI" id="CHEBI:30413"/>
    </cofactor>
</comment>
<dbReference type="GO" id="GO:0004497">
    <property type="term" value="F:monooxygenase activity"/>
    <property type="evidence" value="ECO:0007669"/>
    <property type="project" value="UniProtKB-KW"/>
</dbReference>
<dbReference type="InterPro" id="IPR002401">
    <property type="entry name" value="Cyt_P450_E_grp-I"/>
</dbReference>
<dbReference type="Pfam" id="PF00067">
    <property type="entry name" value="p450"/>
    <property type="match status" value="1"/>
</dbReference>
<dbReference type="AlphaFoldDB" id="A0A9P6DDA7"/>
<keyword evidence="6 8" id="KW-0408">Iron</keyword>
<evidence type="ECO:0000256" key="8">
    <source>
        <dbReference type="PIRSR" id="PIRSR602401-1"/>
    </source>
</evidence>
<dbReference type="InterPro" id="IPR047146">
    <property type="entry name" value="Cyt_P450_E_CYP52_fungi"/>
</dbReference>
<dbReference type="GO" id="GO:0016705">
    <property type="term" value="F:oxidoreductase activity, acting on paired donors, with incorporation or reduction of molecular oxygen"/>
    <property type="evidence" value="ECO:0007669"/>
    <property type="project" value="InterPro"/>
</dbReference>
<dbReference type="EMBL" id="MU154598">
    <property type="protein sequence ID" value="KAF9492609.1"/>
    <property type="molecule type" value="Genomic_DNA"/>
</dbReference>
<keyword evidence="4 8" id="KW-0479">Metal-binding</keyword>
<keyword evidence="3 8" id="KW-0349">Heme</keyword>
<dbReference type="GO" id="GO:0005506">
    <property type="term" value="F:iron ion binding"/>
    <property type="evidence" value="ECO:0007669"/>
    <property type="project" value="InterPro"/>
</dbReference>
<proteinExistence type="inferred from homology"/>
<dbReference type="PRINTS" id="PR00463">
    <property type="entry name" value="EP450I"/>
</dbReference>
<dbReference type="CDD" id="cd11063">
    <property type="entry name" value="CYP52"/>
    <property type="match status" value="1"/>
</dbReference>
<evidence type="ECO:0000256" key="1">
    <source>
        <dbReference type="ARBA" id="ARBA00001971"/>
    </source>
</evidence>
<comment type="caution">
    <text evidence="11">The sequence shown here is derived from an EMBL/GenBank/DDBJ whole genome shotgun (WGS) entry which is preliminary data.</text>
</comment>
<evidence type="ECO:0000256" key="9">
    <source>
        <dbReference type="RuleBase" id="RU000461"/>
    </source>
</evidence>
<evidence type="ECO:0000256" key="3">
    <source>
        <dbReference type="ARBA" id="ARBA00022617"/>
    </source>
</evidence>
<organism evidence="11 12">
    <name type="scientific">Pleurotus eryngii</name>
    <name type="common">Boletus of the steppes</name>
    <dbReference type="NCBI Taxonomy" id="5323"/>
    <lineage>
        <taxon>Eukaryota</taxon>
        <taxon>Fungi</taxon>
        <taxon>Dikarya</taxon>
        <taxon>Basidiomycota</taxon>
        <taxon>Agaricomycotina</taxon>
        <taxon>Agaricomycetes</taxon>
        <taxon>Agaricomycetidae</taxon>
        <taxon>Agaricales</taxon>
        <taxon>Pleurotineae</taxon>
        <taxon>Pleurotaceae</taxon>
        <taxon>Pleurotus</taxon>
    </lineage>
</organism>
<dbReference type="PRINTS" id="PR00385">
    <property type="entry name" value="P450"/>
</dbReference>
<feature type="transmembrane region" description="Helical" evidence="10">
    <location>
        <begin position="12"/>
        <end position="32"/>
    </location>
</feature>
<feature type="binding site" description="axial binding residue" evidence="8">
    <location>
        <position position="527"/>
    </location>
    <ligand>
        <name>heme</name>
        <dbReference type="ChEBI" id="CHEBI:30413"/>
    </ligand>
    <ligandPart>
        <name>Fe</name>
        <dbReference type="ChEBI" id="CHEBI:18248"/>
    </ligandPart>
</feature>
<sequence length="604" mass="68693">MTVITPGIDLLLRGAFAFIAPSVLFAISLNYIFHLNDIPVSTVVIVLLGALASPVYVAFKICASEWKARRQADRLGARLPPRVKGRSPGNLDVLRILMQDFGTGYVGDGIAQFIKEYGPIVDTHVLWDGVIITTCPEHIKALLAKDFTNFEKGPEFHGNMYSVLGTGVFNSDGDMWKFHRSMTRPFFSRDRISHFDLFDRHTEIVIQKMRERSRQGLAIDFQDLMGRFTLDSATEFLFGSCVHSLNGRLPYPYNKQLLHYSNSQPSEEVADKFAHAFLQAQLIIAGRERMGWTWPLTEIWGDRTNEHMKVIDAFIAPIIKDAVQKKGLADEQKGLTGAATSDVEKKDDVSDDETLLDHLVKFTLDPVVLKDEVLNIMIAGRDTTAATLTIILYFLSLHPEVFARLRNEVIEKVGANKRPTFDDIRDMKYLRAVINETMRLYPIVPFNVRSSIEPTVWPSPDPNEKPIYIPAKRKVGYSVMLMHRRKDLWGPDAEEFDPDRFLDARLKKYLISNSFAFLPFNAGPRICLGQQFAYNEMSFIIIRLLQAFDSFTLDEDAQPPETKPLPEWRNEVGTRKGMEKFFPKLGLTLYVHGGLWIKAKEAQE</sequence>
<reference evidence="11" key="1">
    <citation type="submission" date="2020-11" db="EMBL/GenBank/DDBJ databases">
        <authorList>
            <consortium name="DOE Joint Genome Institute"/>
            <person name="Ahrendt S."/>
            <person name="Riley R."/>
            <person name="Andreopoulos W."/>
            <person name="Labutti K."/>
            <person name="Pangilinan J."/>
            <person name="Ruiz-Duenas F.J."/>
            <person name="Barrasa J.M."/>
            <person name="Sanchez-Garcia M."/>
            <person name="Camarero S."/>
            <person name="Miyauchi S."/>
            <person name="Serrano A."/>
            <person name="Linde D."/>
            <person name="Babiker R."/>
            <person name="Drula E."/>
            <person name="Ayuso-Fernandez I."/>
            <person name="Pacheco R."/>
            <person name="Padilla G."/>
            <person name="Ferreira P."/>
            <person name="Barriuso J."/>
            <person name="Kellner H."/>
            <person name="Castanera R."/>
            <person name="Alfaro M."/>
            <person name="Ramirez L."/>
            <person name="Pisabarro A.G."/>
            <person name="Kuo A."/>
            <person name="Tritt A."/>
            <person name="Lipzen A."/>
            <person name="He G."/>
            <person name="Yan M."/>
            <person name="Ng V."/>
            <person name="Cullen D."/>
            <person name="Martin F."/>
            <person name="Rosso M.-N."/>
            <person name="Henrissat B."/>
            <person name="Hibbett D."/>
            <person name="Martinez A.T."/>
            <person name="Grigoriev I.V."/>
        </authorList>
    </citation>
    <scope>NUCLEOTIDE SEQUENCE</scope>
    <source>
        <strain evidence="11">ATCC 90797</strain>
    </source>
</reference>
<comment type="similarity">
    <text evidence="2 9">Belongs to the cytochrome P450 family.</text>
</comment>